<dbReference type="Proteomes" id="UP000268093">
    <property type="component" value="Unassembled WGS sequence"/>
</dbReference>
<keyword evidence="3" id="KW-1185">Reference proteome</keyword>
<dbReference type="AlphaFoldDB" id="A0A433CYG6"/>
<evidence type="ECO:0000313" key="2">
    <source>
        <dbReference type="EMBL" id="RUP43632.1"/>
    </source>
</evidence>
<gene>
    <name evidence="2" type="ORF">BC936DRAFT_136921</name>
</gene>
<evidence type="ECO:0000313" key="3">
    <source>
        <dbReference type="Proteomes" id="UP000268093"/>
    </source>
</evidence>
<protein>
    <submittedName>
        <fullName evidence="2">Uncharacterized protein</fullName>
    </submittedName>
</protein>
<sequence>MGGTRTTDPVALLTEFKEKFRNKVAHNILTGRGRWADHAIQKVAILCEVVALLGGNCDDVSAAREKVEKMIQKSMSISTAAAGVRRGPRLPKRKLEEEKELVNITDFVMEVLEGVERTEKESGAAGDNGECRLDADLEEY</sequence>
<comment type="caution">
    <text evidence="2">The sequence shown here is derived from an EMBL/GenBank/DDBJ whole genome shotgun (WGS) entry which is preliminary data.</text>
</comment>
<feature type="region of interest" description="Disordered" evidence="1">
    <location>
        <begin position="118"/>
        <end position="140"/>
    </location>
</feature>
<dbReference type="EMBL" id="RBNI01010582">
    <property type="protein sequence ID" value="RUP43632.1"/>
    <property type="molecule type" value="Genomic_DNA"/>
</dbReference>
<organism evidence="2 3">
    <name type="scientific">Jimgerdemannia flammicorona</name>
    <dbReference type="NCBI Taxonomy" id="994334"/>
    <lineage>
        <taxon>Eukaryota</taxon>
        <taxon>Fungi</taxon>
        <taxon>Fungi incertae sedis</taxon>
        <taxon>Mucoromycota</taxon>
        <taxon>Mucoromycotina</taxon>
        <taxon>Endogonomycetes</taxon>
        <taxon>Endogonales</taxon>
        <taxon>Endogonaceae</taxon>
        <taxon>Jimgerdemannia</taxon>
    </lineage>
</organism>
<feature type="non-terminal residue" evidence="2">
    <location>
        <position position="140"/>
    </location>
</feature>
<reference evidence="2 3" key="1">
    <citation type="journal article" date="2018" name="New Phytol.">
        <title>Phylogenomics of Endogonaceae and evolution of mycorrhizas within Mucoromycota.</title>
        <authorList>
            <person name="Chang Y."/>
            <person name="Desiro A."/>
            <person name="Na H."/>
            <person name="Sandor L."/>
            <person name="Lipzen A."/>
            <person name="Clum A."/>
            <person name="Barry K."/>
            <person name="Grigoriev I.V."/>
            <person name="Martin F.M."/>
            <person name="Stajich J.E."/>
            <person name="Smith M.E."/>
            <person name="Bonito G."/>
            <person name="Spatafora J.W."/>
        </authorList>
    </citation>
    <scope>NUCLEOTIDE SEQUENCE [LARGE SCALE GENOMIC DNA]</scope>
    <source>
        <strain evidence="2 3">GMNB39</strain>
    </source>
</reference>
<accession>A0A433CYG6</accession>
<name>A0A433CYG6_9FUNG</name>
<feature type="compositionally biased region" description="Basic and acidic residues" evidence="1">
    <location>
        <begin position="129"/>
        <end position="140"/>
    </location>
</feature>
<evidence type="ECO:0000256" key="1">
    <source>
        <dbReference type="SAM" id="MobiDB-lite"/>
    </source>
</evidence>
<proteinExistence type="predicted"/>